<dbReference type="AlphaFoldDB" id="A0A7Y7B5P1"/>
<reference evidence="1 2" key="1">
    <citation type="submission" date="2020-04" db="EMBL/GenBank/DDBJ databases">
        <title>Draft Genome Sequence of Streptomyces morookaense DSM 40503, an 8-azaguanine-producing strain.</title>
        <authorList>
            <person name="Qi J."/>
            <person name="Gao J.-M."/>
        </authorList>
    </citation>
    <scope>NUCLEOTIDE SEQUENCE [LARGE SCALE GENOMIC DNA]</scope>
    <source>
        <strain evidence="1 2">DSM 40503</strain>
    </source>
</reference>
<accession>A0A7Y7B5P1</accession>
<protein>
    <submittedName>
        <fullName evidence="1">Helix-turn-helix transcriptional regulator</fullName>
    </submittedName>
</protein>
<sequence>MQQAPREHLAAGLLDDEQFRHACTNRDMGTVFRLLNHRGFSTRLIAELAGITQGRLYDYMNGRRRVEKLAIFEQIADGFRIPGHMLGLATRPWEPRVHTAKGMSPPQVADDDDLAAMTTFRDADRASGGGRLYAAVVRHLSNTVARRLVDANNEPQVFAAAGAFAEMAGWMAHDSGRDELAERHFARALTLAQAAGDSLLSANIAASSSHLALQRGDPAGAAHWAHIGLDAVSRGPSAPSLTARLHAMKARAAAVADQPATASRALDRAHHDLGKQQTAAHPWVSPFDMASLASETALAMRDMGKYDDAVKHAEQAIRLCEKGRARSLALSRITLVTAHAYRADMDAVVQFGRDLLSTDPSLSSVRVANHMADLRRRLVEYQSYLPMRDFLAHLDDFARTRSLLLADLMPPRGEGSPT</sequence>
<evidence type="ECO:0000313" key="2">
    <source>
        <dbReference type="Proteomes" id="UP000587462"/>
    </source>
</evidence>
<dbReference type="Gene3D" id="1.25.40.10">
    <property type="entry name" value="Tetratricopeptide repeat domain"/>
    <property type="match status" value="1"/>
</dbReference>
<dbReference type="InterPro" id="IPR010982">
    <property type="entry name" value="Lambda_DNA-bd_dom_sf"/>
</dbReference>
<dbReference type="SUPFAM" id="SSF48452">
    <property type="entry name" value="TPR-like"/>
    <property type="match status" value="1"/>
</dbReference>
<dbReference type="GO" id="GO:0003677">
    <property type="term" value="F:DNA binding"/>
    <property type="evidence" value="ECO:0007669"/>
    <property type="project" value="InterPro"/>
</dbReference>
<dbReference type="Proteomes" id="UP000587462">
    <property type="component" value="Unassembled WGS sequence"/>
</dbReference>
<dbReference type="InterPro" id="IPR001387">
    <property type="entry name" value="Cro/C1-type_HTH"/>
</dbReference>
<proteinExistence type="predicted"/>
<dbReference type="SUPFAM" id="SSF47413">
    <property type="entry name" value="lambda repressor-like DNA-binding domains"/>
    <property type="match status" value="1"/>
</dbReference>
<evidence type="ECO:0000313" key="1">
    <source>
        <dbReference type="EMBL" id="NVK79474.1"/>
    </source>
</evidence>
<comment type="caution">
    <text evidence="1">The sequence shown here is derived from an EMBL/GenBank/DDBJ whole genome shotgun (WGS) entry which is preliminary data.</text>
</comment>
<dbReference type="InterPro" id="IPR011990">
    <property type="entry name" value="TPR-like_helical_dom_sf"/>
</dbReference>
<dbReference type="CDD" id="cd00093">
    <property type="entry name" value="HTH_XRE"/>
    <property type="match status" value="1"/>
</dbReference>
<keyword evidence="2" id="KW-1185">Reference proteome</keyword>
<name>A0A7Y7B5P1_STRMO</name>
<gene>
    <name evidence="1" type="ORF">HG542_17610</name>
</gene>
<organism evidence="1 2">
    <name type="scientific">Streptomyces morookaense</name>
    <name type="common">Streptoverticillium morookaense</name>
    <dbReference type="NCBI Taxonomy" id="1970"/>
    <lineage>
        <taxon>Bacteria</taxon>
        <taxon>Bacillati</taxon>
        <taxon>Actinomycetota</taxon>
        <taxon>Actinomycetes</taxon>
        <taxon>Kitasatosporales</taxon>
        <taxon>Streptomycetaceae</taxon>
        <taxon>Streptomyces</taxon>
    </lineage>
</organism>
<dbReference type="RefSeq" id="WP_171082519.1">
    <property type="nucleotide sequence ID" value="NZ_BNBU01000001.1"/>
</dbReference>
<dbReference type="EMBL" id="JABBXF010000037">
    <property type="protein sequence ID" value="NVK79474.1"/>
    <property type="molecule type" value="Genomic_DNA"/>
</dbReference>